<keyword evidence="3" id="KW-0378">Hydrolase</keyword>
<dbReference type="EMBL" id="BLTE01000018">
    <property type="protein sequence ID" value="GFK95558.1"/>
    <property type="molecule type" value="Genomic_DNA"/>
</dbReference>
<protein>
    <submittedName>
        <fullName evidence="3">Murein DD-endopeptidase MepM</fullName>
        <ecNumber evidence="3">3.4.24.-</ecNumber>
    </submittedName>
</protein>
<dbReference type="SUPFAM" id="SSF51261">
    <property type="entry name" value="Duplicated hybrid motif"/>
    <property type="match status" value="1"/>
</dbReference>
<dbReference type="InterPro" id="IPR016047">
    <property type="entry name" value="M23ase_b-sheet_dom"/>
</dbReference>
<dbReference type="Pfam" id="PF01551">
    <property type="entry name" value="Peptidase_M23"/>
    <property type="match status" value="1"/>
</dbReference>
<dbReference type="PANTHER" id="PTHR21666:SF270">
    <property type="entry name" value="MUREIN HYDROLASE ACTIVATOR ENVC"/>
    <property type="match status" value="1"/>
</dbReference>
<evidence type="ECO:0000259" key="2">
    <source>
        <dbReference type="Pfam" id="PF01551"/>
    </source>
</evidence>
<dbReference type="Proteomes" id="UP000494245">
    <property type="component" value="Unassembled WGS sequence"/>
</dbReference>
<dbReference type="PANTHER" id="PTHR21666">
    <property type="entry name" value="PEPTIDASE-RELATED"/>
    <property type="match status" value="1"/>
</dbReference>
<accession>A0A6V8LZA4</accession>
<evidence type="ECO:0000313" key="3">
    <source>
        <dbReference type="EMBL" id="GFK95558.1"/>
    </source>
</evidence>
<gene>
    <name evidence="3" type="primary">mepM_5</name>
    <name evidence="3" type="ORF">NNJEOMEG_03425</name>
</gene>
<feature type="signal peptide" evidence="1">
    <location>
        <begin position="1"/>
        <end position="22"/>
    </location>
</feature>
<dbReference type="EC" id="3.4.24.-" evidence="3"/>
<keyword evidence="4" id="KW-1185">Reference proteome</keyword>
<dbReference type="InterPro" id="IPR011055">
    <property type="entry name" value="Dup_hybrid_motif"/>
</dbReference>
<reference evidence="3 4" key="1">
    <citation type="submission" date="2020-04" db="EMBL/GenBank/DDBJ databases">
        <authorList>
            <consortium name="Desulfovibrio sp. FSS-1 genome sequencing consortium"/>
            <person name="Shimoshige H."/>
            <person name="Kobayashi H."/>
            <person name="Maekawa T."/>
        </authorList>
    </citation>
    <scope>NUCLEOTIDE SEQUENCE [LARGE SCALE GENOMIC DNA]</scope>
    <source>
        <strain evidence="3 4">SIID29052-01</strain>
    </source>
</reference>
<dbReference type="GO" id="GO:0004222">
    <property type="term" value="F:metalloendopeptidase activity"/>
    <property type="evidence" value="ECO:0007669"/>
    <property type="project" value="TreeGrafter"/>
</dbReference>
<dbReference type="AlphaFoldDB" id="A0A6V8LZA4"/>
<dbReference type="InterPro" id="IPR050570">
    <property type="entry name" value="Cell_wall_metabolism_enzyme"/>
</dbReference>
<feature type="domain" description="M23ase beta-sheet core" evidence="2">
    <location>
        <begin position="193"/>
        <end position="287"/>
    </location>
</feature>
<dbReference type="Gene3D" id="2.70.70.10">
    <property type="entry name" value="Glucose Permease (Domain IIA)"/>
    <property type="match status" value="1"/>
</dbReference>
<dbReference type="RefSeq" id="WP_173086669.1">
    <property type="nucleotide sequence ID" value="NZ_BLTE01000018.1"/>
</dbReference>
<dbReference type="CDD" id="cd12797">
    <property type="entry name" value="M23_peptidase"/>
    <property type="match status" value="1"/>
</dbReference>
<reference evidence="3 4" key="2">
    <citation type="submission" date="2020-05" db="EMBL/GenBank/DDBJ databases">
        <title>Draft genome sequence of Desulfovibrio sp. strainFSS-1.</title>
        <authorList>
            <person name="Shimoshige H."/>
            <person name="Kobayashi H."/>
            <person name="Maekawa T."/>
        </authorList>
    </citation>
    <scope>NUCLEOTIDE SEQUENCE [LARGE SCALE GENOMIC DNA]</scope>
    <source>
        <strain evidence="3 4">SIID29052-01</strain>
    </source>
</reference>
<keyword evidence="1" id="KW-0732">Signal</keyword>
<organism evidence="3 4">
    <name type="scientific">Fundidesulfovibrio magnetotacticus</name>
    <dbReference type="NCBI Taxonomy" id="2730080"/>
    <lineage>
        <taxon>Bacteria</taxon>
        <taxon>Pseudomonadati</taxon>
        <taxon>Thermodesulfobacteriota</taxon>
        <taxon>Desulfovibrionia</taxon>
        <taxon>Desulfovibrionales</taxon>
        <taxon>Desulfovibrionaceae</taxon>
        <taxon>Fundidesulfovibrio</taxon>
    </lineage>
</organism>
<evidence type="ECO:0000256" key="1">
    <source>
        <dbReference type="SAM" id="SignalP"/>
    </source>
</evidence>
<name>A0A6V8LZA4_9BACT</name>
<sequence>MNVLRALAALVLLLMSAAPLRAADQTLVEGPLTVVVPESVGVGQPFVAEVRLVNQVEKVTAEWQGRVVEVLMSKRGREFRGEVLLAAGLEVQPGSHSLVVEAVRPARREMVLGKIEVTPTAFPEQRLNLPPSTVTPSKENLARIKREQALIAKAMNEAGDRRFWSFPFLRPVPGEVTSAFGLRRILNGQPRSPHTGIDFDAQKGDPVHVANQGKVILTGDFFFNGLSVFIDHGQGVVSMYFHLSAVSVRTGQHLERGQLVGLVGSTGRSTGPHLHFGMKVLGQSVDPMPLFTAGGPFDRRPGG</sequence>
<proteinExistence type="predicted"/>
<feature type="chain" id="PRO_5029005810" evidence="1">
    <location>
        <begin position="23"/>
        <end position="303"/>
    </location>
</feature>
<comment type="caution">
    <text evidence="3">The sequence shown here is derived from an EMBL/GenBank/DDBJ whole genome shotgun (WGS) entry which is preliminary data.</text>
</comment>
<evidence type="ECO:0000313" key="4">
    <source>
        <dbReference type="Proteomes" id="UP000494245"/>
    </source>
</evidence>